<reference evidence="2" key="2">
    <citation type="submission" date="2015-03" db="UniProtKB">
        <authorList>
            <consortium name="EnsemblPlants"/>
        </authorList>
    </citation>
    <scope>IDENTIFICATION</scope>
</reference>
<organism evidence="2">
    <name type="scientific">Oryza barthii</name>
    <dbReference type="NCBI Taxonomy" id="65489"/>
    <lineage>
        <taxon>Eukaryota</taxon>
        <taxon>Viridiplantae</taxon>
        <taxon>Streptophyta</taxon>
        <taxon>Embryophyta</taxon>
        <taxon>Tracheophyta</taxon>
        <taxon>Spermatophyta</taxon>
        <taxon>Magnoliopsida</taxon>
        <taxon>Liliopsida</taxon>
        <taxon>Poales</taxon>
        <taxon>Poaceae</taxon>
        <taxon>BOP clade</taxon>
        <taxon>Oryzoideae</taxon>
        <taxon>Oryzeae</taxon>
        <taxon>Oryzinae</taxon>
        <taxon>Oryza</taxon>
    </lineage>
</organism>
<dbReference type="HOGENOM" id="CLU_2726148_0_0_1"/>
<evidence type="ECO:0000256" key="1">
    <source>
        <dbReference type="SAM" id="Phobius"/>
    </source>
</evidence>
<dbReference type="PaxDb" id="65489-OBART02G31830.1"/>
<sequence length="72" mass="7905">MVILQQFYMKNAIVFIEIEDKKSKKLITASPLARTRSALLRSPDLLALAATYGLTPALLTFGHLSCWASLGP</sequence>
<name>A0A0D3FA88_9ORYZ</name>
<dbReference type="Proteomes" id="UP000026960">
    <property type="component" value="Chromosome 2"/>
</dbReference>
<feature type="transmembrane region" description="Helical" evidence="1">
    <location>
        <begin position="45"/>
        <end position="70"/>
    </location>
</feature>
<keyword evidence="3" id="KW-1185">Reference proteome</keyword>
<keyword evidence="1" id="KW-1133">Transmembrane helix</keyword>
<dbReference type="Gramene" id="OBART02G31830.1">
    <property type="protein sequence ID" value="OBART02G31830.1"/>
    <property type="gene ID" value="OBART02G31830"/>
</dbReference>
<accession>A0A0D3FA88</accession>
<keyword evidence="1" id="KW-0472">Membrane</keyword>
<dbReference type="EnsemblPlants" id="OBART02G31830.1">
    <property type="protein sequence ID" value="OBART02G31830.1"/>
    <property type="gene ID" value="OBART02G31830"/>
</dbReference>
<protein>
    <submittedName>
        <fullName evidence="2">Uncharacterized protein</fullName>
    </submittedName>
</protein>
<dbReference type="AlphaFoldDB" id="A0A0D3FA88"/>
<evidence type="ECO:0000313" key="2">
    <source>
        <dbReference type="EnsemblPlants" id="OBART02G31830.1"/>
    </source>
</evidence>
<keyword evidence="1" id="KW-0812">Transmembrane</keyword>
<proteinExistence type="predicted"/>
<evidence type="ECO:0000313" key="3">
    <source>
        <dbReference type="Proteomes" id="UP000026960"/>
    </source>
</evidence>
<reference evidence="2" key="1">
    <citation type="journal article" date="2009" name="Rice">
        <title>De Novo Next Generation Sequencing of Plant Genomes.</title>
        <authorList>
            <person name="Rounsley S."/>
            <person name="Marri P.R."/>
            <person name="Yu Y."/>
            <person name="He R."/>
            <person name="Sisneros N."/>
            <person name="Goicoechea J.L."/>
            <person name="Lee S.J."/>
            <person name="Angelova A."/>
            <person name="Kudrna D."/>
            <person name="Luo M."/>
            <person name="Affourtit J."/>
            <person name="Desany B."/>
            <person name="Knight J."/>
            <person name="Niazi F."/>
            <person name="Egholm M."/>
            <person name="Wing R.A."/>
        </authorList>
    </citation>
    <scope>NUCLEOTIDE SEQUENCE [LARGE SCALE GENOMIC DNA]</scope>
    <source>
        <strain evidence="2">cv. IRGC 105608</strain>
    </source>
</reference>